<organism evidence="2 3">
    <name type="scientific">Campylobacter geochelonis</name>
    <dbReference type="NCBI Taxonomy" id="1780362"/>
    <lineage>
        <taxon>Bacteria</taxon>
        <taxon>Pseudomonadati</taxon>
        <taxon>Campylobacterota</taxon>
        <taxon>Epsilonproteobacteria</taxon>
        <taxon>Campylobacterales</taxon>
        <taxon>Campylobacteraceae</taxon>
        <taxon>Campylobacter</taxon>
    </lineage>
</organism>
<dbReference type="RefSeq" id="WP_075494942.1">
    <property type="nucleotide sequence ID" value="NZ_CP053844.1"/>
</dbReference>
<evidence type="ECO:0000313" key="3">
    <source>
        <dbReference type="Proteomes" id="UP000069632"/>
    </source>
</evidence>
<dbReference type="Gene3D" id="2.60.120.10">
    <property type="entry name" value="Jelly Rolls"/>
    <property type="match status" value="1"/>
</dbReference>
<dbReference type="PANTHER" id="PTHR37694:SF1">
    <property type="entry name" value="SLR8022 PROTEIN"/>
    <property type="match status" value="1"/>
</dbReference>
<dbReference type="Proteomes" id="UP000069632">
    <property type="component" value="Unassembled WGS sequence"/>
</dbReference>
<feature type="domain" description="Cupin type-2" evidence="1">
    <location>
        <begin position="37"/>
        <end position="102"/>
    </location>
</feature>
<accession>A0A128ELJ8</accession>
<protein>
    <submittedName>
        <fullName evidence="2">Uncharacterized conserved protein, contains double-stranded beta-helix domain</fullName>
    </submittedName>
</protein>
<keyword evidence="3" id="KW-1185">Reference proteome</keyword>
<dbReference type="EMBL" id="FIZP01000016">
    <property type="protein sequence ID" value="CZE49238.1"/>
    <property type="molecule type" value="Genomic_DNA"/>
</dbReference>
<evidence type="ECO:0000259" key="1">
    <source>
        <dbReference type="Pfam" id="PF07883"/>
    </source>
</evidence>
<sequence length="113" mass="12894">MYLKDEFVWSDIPKTDGAKIAVLTPQSDNDFIVRKIVLKSGGFMPNHINKIQHQQFVLKGEAKVIIDGKEIHAKAGEFLYIPGGVSHSYEACFDKDYEFLCMIPKKDDEIEFL</sequence>
<evidence type="ECO:0000313" key="2">
    <source>
        <dbReference type="EMBL" id="CZE49238.1"/>
    </source>
</evidence>
<dbReference type="InterPro" id="IPR014710">
    <property type="entry name" value="RmlC-like_jellyroll"/>
</dbReference>
<dbReference type="PANTHER" id="PTHR37694">
    <property type="entry name" value="SLR8022 PROTEIN"/>
    <property type="match status" value="1"/>
</dbReference>
<reference evidence="2 3" key="1">
    <citation type="submission" date="2016-02" db="EMBL/GenBank/DDBJ databases">
        <authorList>
            <consortium name="Pathogen Informatics"/>
        </authorList>
    </citation>
    <scope>NUCLEOTIDE SEQUENCE [LARGE SCALE GENOMIC DNA]</scope>
    <source>
        <strain evidence="2 3">RC20</strain>
    </source>
</reference>
<dbReference type="Pfam" id="PF07883">
    <property type="entry name" value="Cupin_2"/>
    <property type="match status" value="1"/>
</dbReference>
<gene>
    <name evidence="2" type="ORF">ERS672216_01821</name>
</gene>
<name>A0A128ELJ8_9BACT</name>
<dbReference type="InterPro" id="IPR013096">
    <property type="entry name" value="Cupin_2"/>
</dbReference>
<proteinExistence type="predicted"/>
<dbReference type="AlphaFoldDB" id="A0A128ELJ8"/>
<dbReference type="InterPro" id="IPR011051">
    <property type="entry name" value="RmlC_Cupin_sf"/>
</dbReference>
<dbReference type="SUPFAM" id="SSF51182">
    <property type="entry name" value="RmlC-like cupins"/>
    <property type="match status" value="1"/>
</dbReference>